<dbReference type="InterPro" id="IPR001138">
    <property type="entry name" value="Zn2Cys6_DnaBD"/>
</dbReference>
<dbReference type="InterPro" id="IPR053157">
    <property type="entry name" value="Sterol_Uptake_Regulator"/>
</dbReference>
<keyword evidence="1" id="KW-0539">Nucleus</keyword>
<dbReference type="Gene3D" id="4.10.240.10">
    <property type="entry name" value="Zn(2)-C6 fungal-type DNA-binding domain"/>
    <property type="match status" value="1"/>
</dbReference>
<sequence length="401" mass="44501">MMSARKPHRKSRTGCVPCKKRHVKCGEEKPKCVNCSEYEVDCHYLPVTSVSLKDSLRSRSSSHSSSSLPKDPLGTGNATGIGVSSNPGNDELDVSDLELLHFFSTVTYATMSTVAVEQDLWRTTIVTIGLQHTFLLRALLAQAAAHLSCLKSSSESVNYLIKASTHQNIAIAQFRKALETIDASNFDAVLAFSCLLPVHSLTLAACATARPERNEQDHILSEFLKAIRLLRSVNSLLLPSLSVYTSSPILPLLQVASQHLPVAENYPGQESIGFLDTVCCRNNVAEHNAAFSDTIKELRLTFSRAACPPDTERFTLGIILLFTVIVPEEFVILANSRVPEAMVILAHYATLFCEHDDTWWLRGLGTNMVDIINQELGDEWRHAMEWPNEVAERVRRERDGR</sequence>
<dbReference type="GO" id="GO:0008270">
    <property type="term" value="F:zinc ion binding"/>
    <property type="evidence" value="ECO:0007669"/>
    <property type="project" value="InterPro"/>
</dbReference>
<dbReference type="InterPro" id="IPR021858">
    <property type="entry name" value="Fun_TF"/>
</dbReference>
<dbReference type="RefSeq" id="XP_018062120.1">
    <property type="nucleotide sequence ID" value="XM_018218981.1"/>
</dbReference>
<dbReference type="PANTHER" id="PTHR47784:SF5">
    <property type="entry name" value="STEROL UPTAKE CONTROL PROTEIN 2"/>
    <property type="match status" value="1"/>
</dbReference>
<feature type="compositionally biased region" description="Polar residues" evidence="2">
    <location>
        <begin position="76"/>
        <end position="85"/>
    </location>
</feature>
<dbReference type="SMART" id="SM00066">
    <property type="entry name" value="GAL4"/>
    <property type="match status" value="1"/>
</dbReference>
<dbReference type="Proteomes" id="UP000070700">
    <property type="component" value="Unassembled WGS sequence"/>
</dbReference>
<dbReference type="CDD" id="cd00067">
    <property type="entry name" value="GAL4"/>
    <property type="match status" value="1"/>
</dbReference>
<dbReference type="InParanoid" id="A0A132B5S7"/>
<proteinExistence type="predicted"/>
<dbReference type="SUPFAM" id="SSF57701">
    <property type="entry name" value="Zn2/Cys6 DNA-binding domain"/>
    <property type="match status" value="1"/>
</dbReference>
<dbReference type="InterPro" id="IPR036864">
    <property type="entry name" value="Zn2-C6_fun-type_DNA-bd_sf"/>
</dbReference>
<dbReference type="PANTHER" id="PTHR47784">
    <property type="entry name" value="STEROL UPTAKE CONTROL PROTEIN 2"/>
    <property type="match status" value="1"/>
</dbReference>
<evidence type="ECO:0000256" key="1">
    <source>
        <dbReference type="ARBA" id="ARBA00023242"/>
    </source>
</evidence>
<evidence type="ECO:0000256" key="2">
    <source>
        <dbReference type="SAM" id="MobiDB-lite"/>
    </source>
</evidence>
<name>A0A132B5S7_MOLSC</name>
<dbReference type="KEGG" id="psco:LY89DRAFT_725519"/>
<protein>
    <recommendedName>
        <fullName evidence="3">Zn(2)-C6 fungal-type domain-containing protein</fullName>
    </recommendedName>
</protein>
<gene>
    <name evidence="4" type="ORF">LY89DRAFT_725519</name>
</gene>
<dbReference type="Pfam" id="PF00172">
    <property type="entry name" value="Zn_clus"/>
    <property type="match status" value="1"/>
</dbReference>
<accession>A0A132B5S7</accession>
<dbReference type="PROSITE" id="PS50048">
    <property type="entry name" value="ZN2_CY6_FUNGAL_2"/>
    <property type="match status" value="1"/>
</dbReference>
<reference evidence="4 5" key="1">
    <citation type="submission" date="2015-10" db="EMBL/GenBank/DDBJ databases">
        <title>Full genome of DAOMC 229536 Phialocephala scopiformis, a fungal endophyte of spruce producing the potent anti-insectan compound rugulosin.</title>
        <authorList>
            <consortium name="DOE Joint Genome Institute"/>
            <person name="Walker A.K."/>
            <person name="Frasz S.L."/>
            <person name="Seifert K.A."/>
            <person name="Miller J.D."/>
            <person name="Mondo S.J."/>
            <person name="Labutti K."/>
            <person name="Lipzen A."/>
            <person name="Dockter R."/>
            <person name="Kennedy M."/>
            <person name="Grigoriev I.V."/>
            <person name="Spatafora J.W."/>
        </authorList>
    </citation>
    <scope>NUCLEOTIDE SEQUENCE [LARGE SCALE GENOMIC DNA]</scope>
    <source>
        <strain evidence="4 5">CBS 120377</strain>
    </source>
</reference>
<dbReference type="GO" id="GO:0001228">
    <property type="term" value="F:DNA-binding transcription activator activity, RNA polymerase II-specific"/>
    <property type="evidence" value="ECO:0007669"/>
    <property type="project" value="TreeGrafter"/>
</dbReference>
<evidence type="ECO:0000313" key="4">
    <source>
        <dbReference type="EMBL" id="KUJ07765.1"/>
    </source>
</evidence>
<dbReference type="GeneID" id="28828707"/>
<feature type="region of interest" description="Disordered" evidence="2">
    <location>
        <begin position="56"/>
        <end position="85"/>
    </location>
</feature>
<evidence type="ECO:0000259" key="3">
    <source>
        <dbReference type="PROSITE" id="PS50048"/>
    </source>
</evidence>
<dbReference type="PROSITE" id="PS00463">
    <property type="entry name" value="ZN2_CY6_FUNGAL_1"/>
    <property type="match status" value="1"/>
</dbReference>
<evidence type="ECO:0000313" key="5">
    <source>
        <dbReference type="Proteomes" id="UP000070700"/>
    </source>
</evidence>
<keyword evidence="5" id="KW-1185">Reference proteome</keyword>
<dbReference type="Pfam" id="PF11951">
    <property type="entry name" value="Fungal_trans_2"/>
    <property type="match status" value="1"/>
</dbReference>
<dbReference type="OrthoDB" id="5386330at2759"/>
<dbReference type="AlphaFoldDB" id="A0A132B5S7"/>
<feature type="compositionally biased region" description="Low complexity" evidence="2">
    <location>
        <begin position="56"/>
        <end position="73"/>
    </location>
</feature>
<dbReference type="EMBL" id="KQ947438">
    <property type="protein sequence ID" value="KUJ07765.1"/>
    <property type="molecule type" value="Genomic_DNA"/>
</dbReference>
<feature type="domain" description="Zn(2)-C6 fungal-type" evidence="3">
    <location>
        <begin position="14"/>
        <end position="44"/>
    </location>
</feature>
<organism evidence="4 5">
    <name type="scientific">Mollisia scopiformis</name>
    <name type="common">Conifer needle endophyte fungus</name>
    <name type="synonym">Phialocephala scopiformis</name>
    <dbReference type="NCBI Taxonomy" id="149040"/>
    <lineage>
        <taxon>Eukaryota</taxon>
        <taxon>Fungi</taxon>
        <taxon>Dikarya</taxon>
        <taxon>Ascomycota</taxon>
        <taxon>Pezizomycotina</taxon>
        <taxon>Leotiomycetes</taxon>
        <taxon>Helotiales</taxon>
        <taxon>Mollisiaceae</taxon>
        <taxon>Mollisia</taxon>
    </lineage>
</organism>